<dbReference type="RefSeq" id="WP_090157040.1">
    <property type="nucleotide sequence ID" value="NZ_FNAN01000025.1"/>
</dbReference>
<evidence type="ECO:0000256" key="2">
    <source>
        <dbReference type="ARBA" id="ARBA00022475"/>
    </source>
</evidence>
<keyword evidence="8" id="KW-0012">Acyltransferase</keyword>
<comment type="subcellular location">
    <subcellularLocation>
        <location evidence="1">Cell membrane</location>
        <topology evidence="1">Single-pass membrane protein</topology>
    </subcellularLocation>
</comment>
<dbReference type="GO" id="GO:0005886">
    <property type="term" value="C:plasma membrane"/>
    <property type="evidence" value="ECO:0007669"/>
    <property type="project" value="UniProtKB-SubCell"/>
</dbReference>
<evidence type="ECO:0000256" key="7">
    <source>
        <dbReference type="ARBA" id="ARBA00023136"/>
    </source>
</evidence>
<feature type="transmembrane region" description="Helical" evidence="13">
    <location>
        <begin position="116"/>
        <end position="133"/>
    </location>
</feature>
<dbReference type="STRING" id="659014.SAMN04487996_12536"/>
<evidence type="ECO:0000256" key="4">
    <source>
        <dbReference type="ARBA" id="ARBA00022692"/>
    </source>
</evidence>
<comment type="similarity">
    <text evidence="10">Belongs to the acyltransferase CrtO family.</text>
</comment>
<dbReference type="EMBL" id="FNAN01000025">
    <property type="protein sequence ID" value="SDG90719.1"/>
    <property type="molecule type" value="Genomic_DNA"/>
</dbReference>
<evidence type="ECO:0000256" key="10">
    <source>
        <dbReference type="ARBA" id="ARBA00023603"/>
    </source>
</evidence>
<organism evidence="14 15">
    <name type="scientific">Dyadobacter soli</name>
    <dbReference type="NCBI Taxonomy" id="659014"/>
    <lineage>
        <taxon>Bacteria</taxon>
        <taxon>Pseudomonadati</taxon>
        <taxon>Bacteroidota</taxon>
        <taxon>Cytophagia</taxon>
        <taxon>Cytophagales</taxon>
        <taxon>Spirosomataceae</taxon>
        <taxon>Dyadobacter</taxon>
    </lineage>
</organism>
<accession>A0A1G7Y2U6</accession>
<dbReference type="GO" id="GO:0016746">
    <property type="term" value="F:acyltransferase activity"/>
    <property type="evidence" value="ECO:0007669"/>
    <property type="project" value="UniProtKB-KW"/>
</dbReference>
<feature type="transmembrane region" description="Helical" evidence="13">
    <location>
        <begin position="139"/>
        <end position="157"/>
    </location>
</feature>
<name>A0A1G7Y2U6_9BACT</name>
<keyword evidence="5" id="KW-0732">Signal</keyword>
<evidence type="ECO:0000313" key="14">
    <source>
        <dbReference type="EMBL" id="SDG90719.1"/>
    </source>
</evidence>
<feature type="transmembrane region" description="Helical" evidence="13">
    <location>
        <begin position="7"/>
        <end position="27"/>
    </location>
</feature>
<evidence type="ECO:0000256" key="8">
    <source>
        <dbReference type="ARBA" id="ARBA00023315"/>
    </source>
</evidence>
<comment type="pathway">
    <text evidence="9">Carotenoid biosynthesis; staphyloxanthin biosynthesis; staphyloxanthin from farnesyl diphosphate: step 5/5.</text>
</comment>
<evidence type="ECO:0000256" key="1">
    <source>
        <dbReference type="ARBA" id="ARBA00004162"/>
    </source>
</evidence>
<protein>
    <recommendedName>
        <fullName evidence="11">Glycosyl-4,4'-diaponeurosporenoate acyltransferase</fullName>
    </recommendedName>
</protein>
<keyword evidence="4 13" id="KW-0812">Transmembrane</keyword>
<gene>
    <name evidence="14" type="ORF">SAMN04487996_12536</name>
</gene>
<evidence type="ECO:0000256" key="11">
    <source>
        <dbReference type="ARBA" id="ARBA00023667"/>
    </source>
</evidence>
<keyword evidence="7 13" id="KW-0472">Membrane</keyword>
<keyword evidence="15" id="KW-1185">Reference proteome</keyword>
<dbReference type="OrthoDB" id="883215at2"/>
<evidence type="ECO:0000313" key="15">
    <source>
        <dbReference type="Proteomes" id="UP000198748"/>
    </source>
</evidence>
<evidence type="ECO:0000256" key="3">
    <source>
        <dbReference type="ARBA" id="ARBA00022679"/>
    </source>
</evidence>
<proteinExistence type="inferred from homology"/>
<comment type="function">
    <text evidence="12">Catalyzes the acylation of glycosyl-4,4'-diaponeurosporenoate, i.e. the esterification of glucose at the C6'' position with the carboxyl group of the C(15) fatty acid 12-methyltetradecanoic acid, to yield staphyloxanthin. This is the last step in the biosynthesis of this orange pigment, present in most staphylococci strains.</text>
</comment>
<evidence type="ECO:0000256" key="9">
    <source>
        <dbReference type="ARBA" id="ARBA00023588"/>
    </source>
</evidence>
<evidence type="ECO:0000256" key="5">
    <source>
        <dbReference type="ARBA" id="ARBA00022729"/>
    </source>
</evidence>
<keyword evidence="2" id="KW-1003">Cell membrane</keyword>
<evidence type="ECO:0000256" key="13">
    <source>
        <dbReference type="SAM" id="Phobius"/>
    </source>
</evidence>
<sequence>MLNQLINVLWTIVSFSVVGCYWGMYFAEKRTGFMLYVIVFVSVIAFHVPAKLISALNLSSNTRAYERVGIRAMRWLVQDGMLVSRVNRYMGKSHRTVRNRQDAGSYLVKIAMQERFHYSCFVFFTLSSFSALSTGKMGMALLMTVSNIIYNLYPILLQQYNRLRIKRVLSRLENGRH</sequence>
<keyword evidence="3" id="KW-0808">Transferase</keyword>
<reference evidence="15" key="1">
    <citation type="submission" date="2016-10" db="EMBL/GenBank/DDBJ databases">
        <authorList>
            <person name="Varghese N."/>
            <person name="Submissions S."/>
        </authorList>
    </citation>
    <scope>NUCLEOTIDE SEQUENCE [LARGE SCALE GENOMIC DNA]</scope>
    <source>
        <strain evidence="15">DSM 25329</strain>
    </source>
</reference>
<dbReference type="Proteomes" id="UP000198748">
    <property type="component" value="Unassembled WGS sequence"/>
</dbReference>
<feature type="transmembrane region" description="Helical" evidence="13">
    <location>
        <begin position="33"/>
        <end position="53"/>
    </location>
</feature>
<keyword evidence="6 13" id="KW-1133">Transmembrane helix</keyword>
<dbReference type="AlphaFoldDB" id="A0A1G7Y2U6"/>
<evidence type="ECO:0000256" key="12">
    <source>
        <dbReference type="ARBA" id="ARBA00025324"/>
    </source>
</evidence>
<dbReference type="Pfam" id="PF18927">
    <property type="entry name" value="CrtO"/>
    <property type="match status" value="1"/>
</dbReference>
<evidence type="ECO:0000256" key="6">
    <source>
        <dbReference type="ARBA" id="ARBA00022989"/>
    </source>
</evidence>
<dbReference type="InterPro" id="IPR044021">
    <property type="entry name" value="CrtO"/>
</dbReference>
<dbReference type="UniPathway" id="UPA00029">
    <property type="reaction ID" value="UER00560"/>
</dbReference>